<protein>
    <submittedName>
        <fullName evidence="5">Helix-turn-helix domain-containing protein</fullName>
    </submittedName>
</protein>
<dbReference type="NCBIfam" id="NF041265">
    <property type="entry name" value="NadS"/>
    <property type="match status" value="1"/>
</dbReference>
<comment type="caution">
    <text evidence="5">The sequence shown here is derived from an EMBL/GenBank/DDBJ whole genome shotgun (WGS) entry which is preliminary data.</text>
</comment>
<evidence type="ECO:0000256" key="3">
    <source>
        <dbReference type="ARBA" id="ARBA00023163"/>
    </source>
</evidence>
<evidence type="ECO:0000256" key="2">
    <source>
        <dbReference type="ARBA" id="ARBA00023125"/>
    </source>
</evidence>
<dbReference type="RefSeq" id="WP_067369523.1">
    <property type="nucleotide sequence ID" value="NZ_BAAAFS010000005.1"/>
</dbReference>
<organism evidence="5 6">
    <name type="scientific">Morganella psychrotolerans</name>
    <dbReference type="NCBI Taxonomy" id="368603"/>
    <lineage>
        <taxon>Bacteria</taxon>
        <taxon>Pseudomonadati</taxon>
        <taxon>Pseudomonadota</taxon>
        <taxon>Gammaproteobacteria</taxon>
        <taxon>Enterobacterales</taxon>
        <taxon>Morganellaceae</taxon>
        <taxon>Morganella</taxon>
    </lineage>
</organism>
<gene>
    <name evidence="5" type="ORF">F4V73_15325</name>
</gene>
<evidence type="ECO:0000313" key="6">
    <source>
        <dbReference type="Proteomes" id="UP000322181"/>
    </source>
</evidence>
<dbReference type="PROSITE" id="PS50943">
    <property type="entry name" value="HTH_CROC1"/>
    <property type="match status" value="1"/>
</dbReference>
<dbReference type="CDD" id="cd00093">
    <property type="entry name" value="HTH_XRE"/>
    <property type="match status" value="1"/>
</dbReference>
<keyword evidence="2" id="KW-0238">DNA-binding</keyword>
<dbReference type="Gene3D" id="1.10.260.40">
    <property type="entry name" value="lambda repressor-like DNA-binding domains"/>
    <property type="match status" value="1"/>
</dbReference>
<dbReference type="SMART" id="SM00530">
    <property type="entry name" value="HTH_XRE"/>
    <property type="match status" value="1"/>
</dbReference>
<evidence type="ECO:0000313" key="5">
    <source>
        <dbReference type="EMBL" id="KAA8713924.1"/>
    </source>
</evidence>
<feature type="domain" description="HTH cro/C1-type" evidence="4">
    <location>
        <begin position="39"/>
        <end position="83"/>
    </location>
</feature>
<dbReference type="InterPro" id="IPR010982">
    <property type="entry name" value="Lambda_DNA-bd_dom_sf"/>
</dbReference>
<dbReference type="AlphaFoldDB" id="A0A5M9QZ41"/>
<dbReference type="PANTHER" id="PTHR36511:SF3">
    <property type="entry name" value="ANTITOXIN HIGA-2"/>
    <property type="match status" value="1"/>
</dbReference>
<dbReference type="GO" id="GO:0003677">
    <property type="term" value="F:DNA binding"/>
    <property type="evidence" value="ECO:0007669"/>
    <property type="project" value="UniProtKB-KW"/>
</dbReference>
<dbReference type="InterPro" id="IPR047761">
    <property type="entry name" value="NadS-like"/>
</dbReference>
<dbReference type="PANTHER" id="PTHR36511">
    <property type="entry name" value="MERR FAMILY BACTERIAL REGULATORY PROTEIN"/>
    <property type="match status" value="1"/>
</dbReference>
<evidence type="ECO:0000256" key="1">
    <source>
        <dbReference type="ARBA" id="ARBA00023015"/>
    </source>
</evidence>
<dbReference type="InterPro" id="IPR052359">
    <property type="entry name" value="HTH-type_reg/antitoxin"/>
</dbReference>
<dbReference type="Proteomes" id="UP000322181">
    <property type="component" value="Unassembled WGS sequence"/>
</dbReference>
<dbReference type="InterPro" id="IPR001387">
    <property type="entry name" value="Cro/C1-type_HTH"/>
</dbReference>
<dbReference type="EMBL" id="VXKB01000005">
    <property type="protein sequence ID" value="KAA8713924.1"/>
    <property type="molecule type" value="Genomic_DNA"/>
</dbReference>
<evidence type="ECO:0000259" key="4">
    <source>
        <dbReference type="PROSITE" id="PS50943"/>
    </source>
</evidence>
<name>A0A5M9QZ41_9GAMM</name>
<dbReference type="SUPFAM" id="SSF47413">
    <property type="entry name" value="lambda repressor-like DNA-binding domains"/>
    <property type="match status" value="1"/>
</dbReference>
<dbReference type="OrthoDB" id="9799384at2"/>
<dbReference type="Pfam" id="PF01381">
    <property type="entry name" value="HTH_3"/>
    <property type="match status" value="1"/>
</dbReference>
<sequence>MDKKLFNDLISSMEEMVAIEAGHIIPAPENIHKHPVPDVKAIRQHAGLKQSEFADAIGSSIDLVRSWEQQRRIPSGIALKMLCLIEKQPALLCTLKAMTIS</sequence>
<keyword evidence="3" id="KW-0804">Transcription</keyword>
<keyword evidence="1" id="KW-0805">Transcription regulation</keyword>
<proteinExistence type="predicted"/>
<accession>A0A5M9QZ41</accession>
<reference evidence="5 6" key="1">
    <citation type="submission" date="2019-09" db="EMBL/GenBank/DDBJ databases">
        <title>Draft genome sequence of various Type strains from the CCUG.</title>
        <authorList>
            <person name="Pineiro-Iglesias B."/>
            <person name="Tunovic T."/>
            <person name="Unosson C."/>
            <person name="Inganas E."/>
            <person name="Ohlen M."/>
            <person name="Cardew S."/>
            <person name="Jensie-Markopoulos S."/>
            <person name="Salva-Serra F."/>
            <person name="Jaen-Luchoro D."/>
            <person name="Karlsson R."/>
            <person name="Svensson-Stadler L."/>
            <person name="Chun J."/>
            <person name="Moore E."/>
        </authorList>
    </citation>
    <scope>NUCLEOTIDE SEQUENCE [LARGE SCALE GENOMIC DNA]</scope>
    <source>
        <strain evidence="5 6">CCUG 53682T</strain>
    </source>
</reference>